<evidence type="ECO:0000313" key="8">
    <source>
        <dbReference type="Proteomes" id="UP001206925"/>
    </source>
</evidence>
<accession>A0AAD5GK97</accession>
<proteinExistence type="inferred from homology"/>
<reference evidence="7" key="1">
    <citation type="submission" date="2022-06" db="EMBL/GenBank/DDBJ databases">
        <title>Uncovering the hologenomic basis of an extraordinary plant invasion.</title>
        <authorList>
            <person name="Bieker V.C."/>
            <person name="Martin M.D."/>
            <person name="Gilbert T."/>
            <person name="Hodgins K."/>
            <person name="Battlay P."/>
            <person name="Petersen B."/>
            <person name="Wilson J."/>
        </authorList>
    </citation>
    <scope>NUCLEOTIDE SEQUENCE</scope>
    <source>
        <strain evidence="7">AA19_3_7</strain>
        <tissue evidence="7">Leaf</tissue>
    </source>
</reference>
<dbReference type="PANTHER" id="PTHR23253">
    <property type="entry name" value="EUKARYOTIC TRANSLATION INITIATION FACTOR 4 GAMMA"/>
    <property type="match status" value="1"/>
</dbReference>
<evidence type="ECO:0000256" key="4">
    <source>
        <dbReference type="SAM" id="MobiDB-lite"/>
    </source>
</evidence>
<dbReference type="Pfam" id="PF06943">
    <property type="entry name" value="zf-LSD1"/>
    <property type="match status" value="1"/>
</dbReference>
<keyword evidence="8" id="KW-1185">Reference proteome</keyword>
<comment type="similarity">
    <text evidence="1">Belongs to the eukaryotic initiation factor 4G family.</text>
</comment>
<dbReference type="InterPro" id="IPR016024">
    <property type="entry name" value="ARM-type_fold"/>
</dbReference>
<feature type="domain" description="MIF4G" evidence="5">
    <location>
        <begin position="78"/>
        <end position="179"/>
    </location>
</feature>
<organism evidence="7 8">
    <name type="scientific">Ambrosia artemisiifolia</name>
    <name type="common">Common ragweed</name>
    <dbReference type="NCBI Taxonomy" id="4212"/>
    <lineage>
        <taxon>Eukaryota</taxon>
        <taxon>Viridiplantae</taxon>
        <taxon>Streptophyta</taxon>
        <taxon>Embryophyta</taxon>
        <taxon>Tracheophyta</taxon>
        <taxon>Spermatophyta</taxon>
        <taxon>Magnoliopsida</taxon>
        <taxon>eudicotyledons</taxon>
        <taxon>Gunneridae</taxon>
        <taxon>Pentapetalae</taxon>
        <taxon>asterids</taxon>
        <taxon>campanulids</taxon>
        <taxon>Asterales</taxon>
        <taxon>Asteraceae</taxon>
        <taxon>Asteroideae</taxon>
        <taxon>Heliantheae alliance</taxon>
        <taxon>Heliantheae</taxon>
        <taxon>Ambrosia</taxon>
    </lineage>
</organism>
<sequence>CSNCRTQLNLPPGAKSIRCPLCQALTPVAAAAESTQPSPFSAGSPFSFSAWYPMLLHKAERKYEVGKVSDAEQAKQRCIRSILNKLTPHNFVKLLYQVKQVKMDNADTLSGLVGQIHDRAVTEPAFVEVYANFCSRLALELPGFGNENDKITFKRILLNKCQEEFERGEREANRSDEEEKNVNRKNHA</sequence>
<keyword evidence="2" id="KW-0396">Initiation factor</keyword>
<dbReference type="PANTHER" id="PTHR23253:SF9">
    <property type="entry name" value="EUKARYOTIC TRANSLATION INITIATION FACTOR 4 GAMMA 2"/>
    <property type="match status" value="1"/>
</dbReference>
<evidence type="ECO:0000259" key="6">
    <source>
        <dbReference type="Pfam" id="PF06943"/>
    </source>
</evidence>
<dbReference type="GO" id="GO:0003729">
    <property type="term" value="F:mRNA binding"/>
    <property type="evidence" value="ECO:0007669"/>
    <property type="project" value="TreeGrafter"/>
</dbReference>
<evidence type="ECO:0000256" key="3">
    <source>
        <dbReference type="ARBA" id="ARBA00022917"/>
    </source>
</evidence>
<dbReference type="InterPro" id="IPR005735">
    <property type="entry name" value="Znf_LSD1"/>
</dbReference>
<keyword evidence="3" id="KW-0648">Protein biosynthesis</keyword>
<evidence type="ECO:0000256" key="1">
    <source>
        <dbReference type="ARBA" id="ARBA00005775"/>
    </source>
</evidence>
<feature type="non-terminal residue" evidence="7">
    <location>
        <position position="188"/>
    </location>
</feature>
<dbReference type="GO" id="GO:0003743">
    <property type="term" value="F:translation initiation factor activity"/>
    <property type="evidence" value="ECO:0007669"/>
    <property type="project" value="UniProtKB-KW"/>
</dbReference>
<dbReference type="InterPro" id="IPR003890">
    <property type="entry name" value="MIF4G-like_typ-3"/>
</dbReference>
<evidence type="ECO:0000313" key="7">
    <source>
        <dbReference type="EMBL" id="KAI7746035.1"/>
    </source>
</evidence>
<comment type="caution">
    <text evidence="7">The sequence shown here is derived from an EMBL/GenBank/DDBJ whole genome shotgun (WGS) entry which is preliminary data.</text>
</comment>
<feature type="compositionally biased region" description="Basic and acidic residues" evidence="4">
    <location>
        <begin position="165"/>
        <end position="182"/>
    </location>
</feature>
<dbReference type="NCBIfam" id="TIGR01053">
    <property type="entry name" value="LSD1"/>
    <property type="match status" value="1"/>
</dbReference>
<dbReference type="EMBL" id="JAMZMK010007051">
    <property type="protein sequence ID" value="KAI7746035.1"/>
    <property type="molecule type" value="Genomic_DNA"/>
</dbReference>
<gene>
    <name evidence="7" type="ORF">M8C21_017245</name>
</gene>
<evidence type="ECO:0000259" key="5">
    <source>
        <dbReference type="Pfam" id="PF02854"/>
    </source>
</evidence>
<name>A0AAD5GK97_AMBAR</name>
<feature type="domain" description="Zinc finger LSD1-type" evidence="6">
    <location>
        <begin position="1"/>
        <end position="24"/>
    </location>
</feature>
<dbReference type="Pfam" id="PF02854">
    <property type="entry name" value="MIF4G"/>
    <property type="match status" value="1"/>
</dbReference>
<dbReference type="GO" id="GO:0016281">
    <property type="term" value="C:eukaryotic translation initiation factor 4F complex"/>
    <property type="evidence" value="ECO:0007669"/>
    <property type="project" value="TreeGrafter"/>
</dbReference>
<protein>
    <submittedName>
        <fullName evidence="7">Uncharacterized protein</fullName>
    </submittedName>
</protein>
<evidence type="ECO:0000256" key="2">
    <source>
        <dbReference type="ARBA" id="ARBA00022540"/>
    </source>
</evidence>
<feature type="region of interest" description="Disordered" evidence="4">
    <location>
        <begin position="165"/>
        <end position="188"/>
    </location>
</feature>
<dbReference type="SUPFAM" id="SSF48371">
    <property type="entry name" value="ARM repeat"/>
    <property type="match status" value="1"/>
</dbReference>
<dbReference type="Gene3D" id="1.25.40.180">
    <property type="match status" value="1"/>
</dbReference>
<dbReference type="AlphaFoldDB" id="A0AAD5GK97"/>
<dbReference type="Proteomes" id="UP001206925">
    <property type="component" value="Unassembled WGS sequence"/>
</dbReference>